<keyword evidence="2 5" id="KW-0812">Transmembrane</keyword>
<evidence type="ECO:0000256" key="1">
    <source>
        <dbReference type="ARBA" id="ARBA00004141"/>
    </source>
</evidence>
<dbReference type="Gene3D" id="1.20.1250.20">
    <property type="entry name" value="MFS general substrate transporter like domains"/>
    <property type="match status" value="2"/>
</dbReference>
<organism evidence="7 8">
    <name type="scientific">Cladosporium halotolerans</name>
    <dbReference type="NCBI Taxonomy" id="1052096"/>
    <lineage>
        <taxon>Eukaryota</taxon>
        <taxon>Fungi</taxon>
        <taxon>Dikarya</taxon>
        <taxon>Ascomycota</taxon>
        <taxon>Pezizomycotina</taxon>
        <taxon>Dothideomycetes</taxon>
        <taxon>Dothideomycetidae</taxon>
        <taxon>Cladosporiales</taxon>
        <taxon>Cladosporiaceae</taxon>
        <taxon>Cladosporium</taxon>
    </lineage>
</organism>
<gene>
    <name evidence="7" type="ORF">WHR41_07225</name>
</gene>
<name>A0AB34KGC7_9PEZI</name>
<feature type="transmembrane region" description="Helical" evidence="5">
    <location>
        <begin position="91"/>
        <end position="113"/>
    </location>
</feature>
<comment type="caution">
    <text evidence="7">The sequence shown here is derived from an EMBL/GenBank/DDBJ whole genome shotgun (WGS) entry which is preliminary data.</text>
</comment>
<evidence type="ECO:0000259" key="6">
    <source>
        <dbReference type="PROSITE" id="PS50850"/>
    </source>
</evidence>
<feature type="domain" description="Major facilitator superfamily (MFS) profile" evidence="6">
    <location>
        <begin position="53"/>
        <end position="613"/>
    </location>
</feature>
<dbReference type="PANTHER" id="PTHR24064">
    <property type="entry name" value="SOLUTE CARRIER FAMILY 22 MEMBER"/>
    <property type="match status" value="1"/>
</dbReference>
<dbReference type="InterPro" id="IPR005828">
    <property type="entry name" value="MFS_sugar_transport-like"/>
</dbReference>
<feature type="transmembrane region" description="Helical" evidence="5">
    <location>
        <begin position="486"/>
        <end position="509"/>
    </location>
</feature>
<dbReference type="InterPro" id="IPR020846">
    <property type="entry name" value="MFS_dom"/>
</dbReference>
<keyword evidence="4 5" id="KW-0472">Membrane</keyword>
<sequence length="671" mass="73950">MPKVPRHSRHHLHLQERAWPFNPAKYTGHIPTIAGQRKQLVSIIDEHGFNWQVWAVAATGFFTDSYNLFASNIILPCLAFVYWGAEHEANIEITINALTLAGSCVGQVIFGFLADKYGRQRLYGIELMIVIFSTIGLAQSSVGWMNHAQDVSSMRADSWIMAWKFVMGIGIGAEYPLSACITAEWAATQSRGRMMAAVFIMQPIGQLFAWAIAMAALKGLSRDYNLDVGILTTDRNEIDNAKIGIDILWRIVVGVGAVPALVAILFRWTIPESGRYTYDVKQDARTALKDTRKVYEEQAAMESEATELSDFALEAGGSEQTQEDRIAPDLMPQLTGRTSVPDASFGEFGRSSIGSNEDEMWEIPDPDEDNDYNQFSYTEMHTYFIKEGNWRYLAGTSIAWFLLDFAFYGLGFNNPGTMAKLWTSSPKPNQPSTPSWLLNSPYGDTGTIRQVLLANAKNTTLTTSIASITGALAVIALINRIDRRRAMIASFALLALALLVLALLFHFLFHSHSHHALVIFYALVQFGFALGPNTLTFIVPAEIFPTRYRCFCYGLAAAAGKLGAVCVQLAFLFFEGGGIKDPNSMALGKMIYVFAGFMALGAGVSWGWIPGVQERVPAGEDGEGGLRSVTLEVLGGGRASVKEEERIGVRNRWGVLRRRLGLGKGRRDGDT</sequence>
<evidence type="ECO:0000313" key="7">
    <source>
        <dbReference type="EMBL" id="KAL1584154.1"/>
    </source>
</evidence>
<dbReference type="RefSeq" id="XP_069227260.1">
    <property type="nucleotide sequence ID" value="XM_069375830.1"/>
</dbReference>
<dbReference type="PROSITE" id="PS50850">
    <property type="entry name" value="MFS"/>
    <property type="match status" value="1"/>
</dbReference>
<dbReference type="GeneID" id="96008668"/>
<keyword evidence="3 5" id="KW-1133">Transmembrane helix</keyword>
<evidence type="ECO:0000313" key="8">
    <source>
        <dbReference type="Proteomes" id="UP000803884"/>
    </source>
</evidence>
<feature type="transmembrane region" description="Helical" evidence="5">
    <location>
        <begin position="247"/>
        <end position="266"/>
    </location>
</feature>
<comment type="subcellular location">
    <subcellularLocation>
        <location evidence="1">Membrane</location>
        <topology evidence="1">Multi-pass membrane protein</topology>
    </subcellularLocation>
</comment>
<dbReference type="GO" id="GO:0022857">
    <property type="term" value="F:transmembrane transporter activity"/>
    <property type="evidence" value="ECO:0007669"/>
    <property type="project" value="InterPro"/>
</dbReference>
<feature type="transmembrane region" description="Helical" evidence="5">
    <location>
        <begin position="586"/>
        <end position="609"/>
    </location>
</feature>
<evidence type="ECO:0000256" key="2">
    <source>
        <dbReference type="ARBA" id="ARBA00022692"/>
    </source>
</evidence>
<feature type="transmembrane region" description="Helical" evidence="5">
    <location>
        <begin position="461"/>
        <end position="479"/>
    </location>
</feature>
<protein>
    <recommendedName>
        <fullName evidence="6">Major facilitator superfamily (MFS) profile domain-containing protein</fullName>
    </recommendedName>
</protein>
<dbReference type="InterPro" id="IPR005829">
    <property type="entry name" value="Sugar_transporter_CS"/>
</dbReference>
<feature type="transmembrane region" description="Helical" evidence="5">
    <location>
        <begin position="125"/>
        <end position="145"/>
    </location>
</feature>
<feature type="transmembrane region" description="Helical" evidence="5">
    <location>
        <begin position="194"/>
        <end position="217"/>
    </location>
</feature>
<dbReference type="EMBL" id="JAAQHG020000028">
    <property type="protein sequence ID" value="KAL1584154.1"/>
    <property type="molecule type" value="Genomic_DNA"/>
</dbReference>
<evidence type="ECO:0000256" key="3">
    <source>
        <dbReference type="ARBA" id="ARBA00022989"/>
    </source>
</evidence>
<dbReference type="GO" id="GO:0016020">
    <property type="term" value="C:membrane"/>
    <property type="evidence" value="ECO:0007669"/>
    <property type="project" value="UniProtKB-SubCell"/>
</dbReference>
<feature type="transmembrane region" description="Helical" evidence="5">
    <location>
        <begin position="390"/>
        <end position="410"/>
    </location>
</feature>
<dbReference type="PROSITE" id="PS00217">
    <property type="entry name" value="SUGAR_TRANSPORT_2"/>
    <property type="match status" value="1"/>
</dbReference>
<evidence type="ECO:0000256" key="5">
    <source>
        <dbReference type="SAM" id="Phobius"/>
    </source>
</evidence>
<feature type="transmembrane region" description="Helical" evidence="5">
    <location>
        <begin position="165"/>
        <end position="187"/>
    </location>
</feature>
<accession>A0AB34KGC7</accession>
<feature type="transmembrane region" description="Helical" evidence="5">
    <location>
        <begin position="66"/>
        <end position="85"/>
    </location>
</feature>
<feature type="transmembrane region" description="Helical" evidence="5">
    <location>
        <begin position="551"/>
        <end position="574"/>
    </location>
</feature>
<proteinExistence type="predicted"/>
<keyword evidence="8" id="KW-1185">Reference proteome</keyword>
<evidence type="ECO:0000256" key="4">
    <source>
        <dbReference type="ARBA" id="ARBA00023136"/>
    </source>
</evidence>
<dbReference type="Pfam" id="PF00083">
    <property type="entry name" value="Sugar_tr"/>
    <property type="match status" value="2"/>
</dbReference>
<dbReference type="Proteomes" id="UP000803884">
    <property type="component" value="Unassembled WGS sequence"/>
</dbReference>
<feature type="transmembrane region" description="Helical" evidence="5">
    <location>
        <begin position="515"/>
        <end position="539"/>
    </location>
</feature>
<dbReference type="SUPFAM" id="SSF103473">
    <property type="entry name" value="MFS general substrate transporter"/>
    <property type="match status" value="1"/>
</dbReference>
<dbReference type="InterPro" id="IPR036259">
    <property type="entry name" value="MFS_trans_sf"/>
</dbReference>
<dbReference type="AlphaFoldDB" id="A0AB34KGC7"/>
<reference evidence="7 8" key="1">
    <citation type="journal article" date="2020" name="Microbiol. Resour. Announc.">
        <title>Draft Genome Sequence of a Cladosporium Species Isolated from the Mesophotic Ascidian Didemnum maculosum.</title>
        <authorList>
            <person name="Gioti A."/>
            <person name="Siaperas R."/>
            <person name="Nikolaivits E."/>
            <person name="Le Goff G."/>
            <person name="Ouazzani J."/>
            <person name="Kotoulas G."/>
            <person name="Topakas E."/>
        </authorList>
    </citation>
    <scope>NUCLEOTIDE SEQUENCE [LARGE SCALE GENOMIC DNA]</scope>
    <source>
        <strain evidence="7 8">TM138-S3</strain>
    </source>
</reference>